<accession>A0ABV9WFX0</accession>
<dbReference type="InterPro" id="IPR011109">
    <property type="entry name" value="DNA_bind_recombinase_dom"/>
</dbReference>
<evidence type="ECO:0000256" key="1">
    <source>
        <dbReference type="SAM" id="MobiDB-lite"/>
    </source>
</evidence>
<dbReference type="Proteomes" id="UP001595912">
    <property type="component" value="Unassembled WGS sequence"/>
</dbReference>
<feature type="domain" description="Recombinase" evidence="2">
    <location>
        <begin position="193"/>
        <end position="348"/>
    </location>
</feature>
<dbReference type="Gene3D" id="3.40.50.1390">
    <property type="entry name" value="Resolvase, N-terminal catalytic domain"/>
    <property type="match status" value="1"/>
</dbReference>
<protein>
    <submittedName>
        <fullName evidence="3">Recombinase family protein</fullName>
    </submittedName>
</protein>
<name>A0ABV9WFX0_9ACTN</name>
<sequence length="396" mass="43453">MSDDADLLTSWSSQGRSANGQRPRSPDRAGDLRFAFYGRVSTADFQERESSRQWQRDVAEDLVAGHGQVVAEFFDVSRSRRLPWRNRPQAAALLEALAEPDRAFDAVVVGEYERAFYGDQLLSLAPVFEAHGVELWLPEVHGQLDLGDASHQGLIMLLGAQSRREVLRARWRALHAMRAQTRDEGRYLGGRPLYGYRLVDAGPHPMHAKWGRRLRRYDPDPSTAATVRWIFAERLRGRSVAGIAAALNERGVPCPSQADRDRNRHRAGLGWAATTVRAILGNAKYTGRQVWNRQPARYTPPHLPGPFRTQEWAGADQWVISVKVAHPPLVSEVDFVAVQELGAASASGQSVAHRYRWLACCGAAAAAVCSIPAGRMAGPPTAAGTGRPVHGPGTAG</sequence>
<gene>
    <name evidence="3" type="ORF">ACFPIJ_52310</name>
</gene>
<dbReference type="RefSeq" id="WP_380127017.1">
    <property type="nucleotide sequence ID" value="NZ_JBHSIU010000101.1"/>
</dbReference>
<evidence type="ECO:0000259" key="2">
    <source>
        <dbReference type="PROSITE" id="PS51737"/>
    </source>
</evidence>
<dbReference type="InterPro" id="IPR050639">
    <property type="entry name" value="SSR_resolvase"/>
</dbReference>
<dbReference type="PANTHER" id="PTHR30461:SF23">
    <property type="entry name" value="DNA RECOMBINASE-RELATED"/>
    <property type="match status" value="1"/>
</dbReference>
<dbReference type="InterPro" id="IPR038109">
    <property type="entry name" value="DNA_bind_recomb_sf"/>
</dbReference>
<dbReference type="Pfam" id="PF07508">
    <property type="entry name" value="Recombinase"/>
    <property type="match status" value="1"/>
</dbReference>
<reference evidence="4" key="1">
    <citation type="journal article" date="2019" name="Int. J. Syst. Evol. Microbiol.">
        <title>The Global Catalogue of Microorganisms (GCM) 10K type strain sequencing project: providing services to taxonomists for standard genome sequencing and annotation.</title>
        <authorList>
            <consortium name="The Broad Institute Genomics Platform"/>
            <consortium name="The Broad Institute Genome Sequencing Center for Infectious Disease"/>
            <person name="Wu L."/>
            <person name="Ma J."/>
        </authorList>
    </citation>
    <scope>NUCLEOTIDE SEQUENCE [LARGE SCALE GENOMIC DNA]</scope>
    <source>
        <strain evidence="4">CGMCC 4.7152</strain>
    </source>
</reference>
<evidence type="ECO:0000313" key="3">
    <source>
        <dbReference type="EMBL" id="MFC5006392.1"/>
    </source>
</evidence>
<dbReference type="InterPro" id="IPR036162">
    <property type="entry name" value="Resolvase-like_N_sf"/>
</dbReference>
<evidence type="ECO:0000313" key="4">
    <source>
        <dbReference type="Proteomes" id="UP001595912"/>
    </source>
</evidence>
<dbReference type="EMBL" id="JBHSIU010000101">
    <property type="protein sequence ID" value="MFC5006392.1"/>
    <property type="molecule type" value="Genomic_DNA"/>
</dbReference>
<keyword evidence="4" id="KW-1185">Reference proteome</keyword>
<dbReference type="PROSITE" id="PS51737">
    <property type="entry name" value="RECOMBINASE_DNA_BIND"/>
    <property type="match status" value="1"/>
</dbReference>
<dbReference type="SUPFAM" id="SSF53041">
    <property type="entry name" value="Resolvase-like"/>
    <property type="match status" value="1"/>
</dbReference>
<feature type="compositionally biased region" description="Polar residues" evidence="1">
    <location>
        <begin position="9"/>
        <end position="22"/>
    </location>
</feature>
<dbReference type="SMART" id="SM00857">
    <property type="entry name" value="Resolvase"/>
    <property type="match status" value="1"/>
</dbReference>
<proteinExistence type="predicted"/>
<dbReference type="Pfam" id="PF00239">
    <property type="entry name" value="Resolvase"/>
    <property type="match status" value="1"/>
</dbReference>
<organism evidence="3 4">
    <name type="scientific">Dactylosporangium cerinum</name>
    <dbReference type="NCBI Taxonomy" id="1434730"/>
    <lineage>
        <taxon>Bacteria</taxon>
        <taxon>Bacillati</taxon>
        <taxon>Actinomycetota</taxon>
        <taxon>Actinomycetes</taxon>
        <taxon>Micromonosporales</taxon>
        <taxon>Micromonosporaceae</taxon>
        <taxon>Dactylosporangium</taxon>
    </lineage>
</organism>
<comment type="caution">
    <text evidence="3">The sequence shown here is derived from an EMBL/GenBank/DDBJ whole genome shotgun (WGS) entry which is preliminary data.</text>
</comment>
<feature type="region of interest" description="Disordered" evidence="1">
    <location>
        <begin position="1"/>
        <end position="29"/>
    </location>
</feature>
<dbReference type="Gene3D" id="3.90.1750.20">
    <property type="entry name" value="Putative Large Serine Recombinase, Chain B, Domain 2"/>
    <property type="match status" value="1"/>
</dbReference>
<dbReference type="PANTHER" id="PTHR30461">
    <property type="entry name" value="DNA-INVERTASE FROM LAMBDOID PROPHAGE"/>
    <property type="match status" value="1"/>
</dbReference>
<dbReference type="InterPro" id="IPR006119">
    <property type="entry name" value="Resolv_N"/>
</dbReference>